<evidence type="ECO:0000313" key="8">
    <source>
        <dbReference type="Proteomes" id="UP001652741"/>
    </source>
</evidence>
<evidence type="ECO:0000256" key="6">
    <source>
        <dbReference type="SAM" id="MobiDB-lite"/>
    </source>
</evidence>
<keyword evidence="8" id="KW-1185">Reference proteome</keyword>
<keyword evidence="4" id="KW-0520">NAD</keyword>
<dbReference type="InterPro" id="IPR052056">
    <property type="entry name" value="Mono-ARTD/PARP"/>
</dbReference>
<dbReference type="RefSeq" id="XP_045570866.1">
    <property type="nucleotide sequence ID" value="XM_045714910.1"/>
</dbReference>
<evidence type="ECO:0000256" key="2">
    <source>
        <dbReference type="ARBA" id="ARBA00022676"/>
    </source>
</evidence>
<dbReference type="Pfam" id="PF23254">
    <property type="entry name" value="KH_PARP14_8"/>
    <property type="match status" value="1"/>
</dbReference>
<gene>
    <name evidence="9" type="primary">LOC106600662</name>
</gene>
<dbReference type="Gene3D" id="3.90.228.10">
    <property type="match status" value="1"/>
</dbReference>
<feature type="domain" description="PARP14-like eighth type I KH" evidence="7">
    <location>
        <begin position="52"/>
        <end position="114"/>
    </location>
</feature>
<dbReference type="Proteomes" id="UP001652741">
    <property type="component" value="Chromosome ssa03"/>
</dbReference>
<dbReference type="SUPFAM" id="SSF56399">
    <property type="entry name" value="ADP-ribosylation"/>
    <property type="match status" value="1"/>
</dbReference>
<evidence type="ECO:0000256" key="5">
    <source>
        <dbReference type="ARBA" id="ARBA00023242"/>
    </source>
</evidence>
<name>A0ABM3EIG8_SALSA</name>
<sequence>MSRLQGFGHATDQYESPRGGATPHIELSSAHSDTLREATFWLTFIMSSDSFTIHNNFIQCFGQTEFDELLSFQTKWKVSIEENLKDGCASITIQGASRGVRAAVLEVEAMCCKVQEDFTKELENLMGLKSPTSSPRKPVDDNSLEHREIQRHFSGFLIVRVEKVENHTLRQLFDLKKLQVSTSPHRMYHCLPAQFCDLLSRVGFQKEFAPPDEQKLGKGIYFSSSVSGAEKLWLTSFPDEEYLYFVEAKVLTGNSTAGSPDLIVPPPFGRDPLTLYDSIEEGLATFVIFNGHQALPNYLITCKKHSSSFMSLEPLSGWVDNLK</sequence>
<reference evidence="9" key="1">
    <citation type="submission" date="2025-08" db="UniProtKB">
        <authorList>
            <consortium name="RefSeq"/>
        </authorList>
    </citation>
    <scope>IDENTIFICATION</scope>
</reference>
<accession>A0ABM3EIG8</accession>
<evidence type="ECO:0000256" key="3">
    <source>
        <dbReference type="ARBA" id="ARBA00022679"/>
    </source>
</evidence>
<comment type="subcellular location">
    <subcellularLocation>
        <location evidence="1">Nucleus</location>
    </subcellularLocation>
</comment>
<keyword evidence="5" id="KW-0539">Nucleus</keyword>
<evidence type="ECO:0000256" key="1">
    <source>
        <dbReference type="ARBA" id="ARBA00004123"/>
    </source>
</evidence>
<dbReference type="GeneID" id="106600662"/>
<keyword evidence="2" id="KW-0328">Glycosyltransferase</keyword>
<dbReference type="InterPro" id="IPR057049">
    <property type="entry name" value="PARP14_KH_8"/>
</dbReference>
<proteinExistence type="predicted"/>
<feature type="region of interest" description="Disordered" evidence="6">
    <location>
        <begin position="1"/>
        <end position="26"/>
    </location>
</feature>
<keyword evidence="3" id="KW-0808">Transferase</keyword>
<evidence type="ECO:0000259" key="7">
    <source>
        <dbReference type="Pfam" id="PF23254"/>
    </source>
</evidence>
<dbReference type="PANTHER" id="PTHR14453">
    <property type="entry name" value="PARP/ZINC FINGER CCCH TYPE DOMAIN CONTAINING PROTEIN"/>
    <property type="match status" value="1"/>
</dbReference>
<dbReference type="PANTHER" id="PTHR14453:SF70">
    <property type="entry name" value="PROTEIN MONO-ADP-RIBOSYLTRANSFERASE PARP9"/>
    <property type="match status" value="1"/>
</dbReference>
<evidence type="ECO:0000256" key="4">
    <source>
        <dbReference type="ARBA" id="ARBA00023027"/>
    </source>
</evidence>
<protein>
    <submittedName>
        <fullName evidence="9">Protein mono-ADP-ribosyltransferase PARP9</fullName>
    </submittedName>
</protein>
<evidence type="ECO:0000313" key="9">
    <source>
        <dbReference type="RefSeq" id="XP_045570866.1"/>
    </source>
</evidence>
<organism evidence="8 9">
    <name type="scientific">Salmo salar</name>
    <name type="common">Atlantic salmon</name>
    <dbReference type="NCBI Taxonomy" id="8030"/>
    <lineage>
        <taxon>Eukaryota</taxon>
        <taxon>Metazoa</taxon>
        <taxon>Chordata</taxon>
        <taxon>Craniata</taxon>
        <taxon>Vertebrata</taxon>
        <taxon>Euteleostomi</taxon>
        <taxon>Actinopterygii</taxon>
        <taxon>Neopterygii</taxon>
        <taxon>Teleostei</taxon>
        <taxon>Protacanthopterygii</taxon>
        <taxon>Salmoniformes</taxon>
        <taxon>Salmonidae</taxon>
        <taxon>Salmoninae</taxon>
        <taxon>Salmo</taxon>
    </lineage>
</organism>